<evidence type="ECO:0000256" key="1">
    <source>
        <dbReference type="SAM" id="MobiDB-lite"/>
    </source>
</evidence>
<dbReference type="AlphaFoldDB" id="A0A8J3CS11"/>
<dbReference type="RefSeq" id="WP_189499491.1">
    <property type="nucleotide sequence ID" value="NZ_BMZH01000017.1"/>
</dbReference>
<dbReference type="Proteomes" id="UP000634004">
    <property type="component" value="Unassembled WGS sequence"/>
</dbReference>
<dbReference type="SUPFAM" id="SSF63825">
    <property type="entry name" value="YWTD domain"/>
    <property type="match status" value="1"/>
</dbReference>
<feature type="region of interest" description="Disordered" evidence="1">
    <location>
        <begin position="324"/>
        <end position="383"/>
    </location>
</feature>
<feature type="compositionally biased region" description="Basic and acidic residues" evidence="1">
    <location>
        <begin position="330"/>
        <end position="339"/>
    </location>
</feature>
<comment type="caution">
    <text evidence="3">The sequence shown here is derived from an EMBL/GenBank/DDBJ whole genome shotgun (WGS) entry which is preliminary data.</text>
</comment>
<feature type="compositionally biased region" description="Polar residues" evidence="1">
    <location>
        <begin position="346"/>
        <end position="361"/>
    </location>
</feature>
<proteinExistence type="predicted"/>
<dbReference type="EMBL" id="BMZH01000017">
    <property type="protein sequence ID" value="GHB03694.1"/>
    <property type="molecule type" value="Genomic_DNA"/>
</dbReference>
<evidence type="ECO:0000313" key="3">
    <source>
        <dbReference type="EMBL" id="GHB03694.1"/>
    </source>
</evidence>
<reference evidence="3" key="2">
    <citation type="submission" date="2020-09" db="EMBL/GenBank/DDBJ databases">
        <authorList>
            <person name="Sun Q."/>
            <person name="Kim S."/>
        </authorList>
    </citation>
    <scope>NUCLEOTIDE SEQUENCE</scope>
    <source>
        <strain evidence="3">KCTC 32513</strain>
    </source>
</reference>
<protein>
    <submittedName>
        <fullName evidence="3">Uncharacterized protein</fullName>
    </submittedName>
</protein>
<feature type="signal peptide" evidence="2">
    <location>
        <begin position="1"/>
        <end position="21"/>
    </location>
</feature>
<sequence>MIRSIFISLCLLAVTASPALSQDARLRTGGGGDRVVASDDFEATVFARRLGHVSAVARHADGTLYSADQESGRIFRIQDRGMDGVADITQPLPHRFDRPTGLAVLGDILFVADRGGLWRMQPGGGTPALIAPFVNSGSTGIAHPIIVTSPNSLLLGLSRTDGSARLLTIDTRNGSAAQHAETRGQIIGFATASDTKDFPAPWILLRRDDAVLFGSSLDSARDIGVEARAVWIDAATGQARIALPDGVYATIATFTGLKDKGVPILTGFGGDARPGAMVSDERGLFVADQAGGRLWRVSPKPAPKPTIVTPDLDATATDLETVTGGVFDPVQDRSSRPELMRGSGIGSASTIGPASTMSPASSLPEADQPRSASDPETASEPRE</sequence>
<accession>A0A8J3CS11</accession>
<organism evidence="3 4">
    <name type="scientific">Algimonas arctica</name>
    <dbReference type="NCBI Taxonomy" id="1479486"/>
    <lineage>
        <taxon>Bacteria</taxon>
        <taxon>Pseudomonadati</taxon>
        <taxon>Pseudomonadota</taxon>
        <taxon>Alphaproteobacteria</taxon>
        <taxon>Maricaulales</taxon>
        <taxon>Robiginitomaculaceae</taxon>
        <taxon>Algimonas</taxon>
    </lineage>
</organism>
<evidence type="ECO:0000313" key="4">
    <source>
        <dbReference type="Proteomes" id="UP000634004"/>
    </source>
</evidence>
<feature type="chain" id="PRO_5035240509" evidence="2">
    <location>
        <begin position="22"/>
        <end position="383"/>
    </location>
</feature>
<dbReference type="InterPro" id="IPR011042">
    <property type="entry name" value="6-blade_b-propeller_TolB-like"/>
</dbReference>
<gene>
    <name evidence="3" type="ORF">GCM10009069_27940</name>
</gene>
<keyword evidence="2" id="KW-0732">Signal</keyword>
<dbReference type="Gene3D" id="2.120.10.30">
    <property type="entry name" value="TolB, C-terminal domain"/>
    <property type="match status" value="1"/>
</dbReference>
<reference evidence="3" key="1">
    <citation type="journal article" date="2014" name="Int. J. Syst. Evol. Microbiol.">
        <title>Complete genome sequence of Corynebacterium casei LMG S-19264T (=DSM 44701T), isolated from a smear-ripened cheese.</title>
        <authorList>
            <consortium name="US DOE Joint Genome Institute (JGI-PGF)"/>
            <person name="Walter F."/>
            <person name="Albersmeier A."/>
            <person name="Kalinowski J."/>
            <person name="Ruckert C."/>
        </authorList>
    </citation>
    <scope>NUCLEOTIDE SEQUENCE</scope>
    <source>
        <strain evidence="3">KCTC 32513</strain>
    </source>
</reference>
<name>A0A8J3CS11_9PROT</name>
<evidence type="ECO:0000256" key="2">
    <source>
        <dbReference type="SAM" id="SignalP"/>
    </source>
</evidence>
<keyword evidence="4" id="KW-1185">Reference proteome</keyword>